<accession>A0AAD9YX99</accession>
<comment type="caution">
    <text evidence="4">The sequence shown here is derived from an EMBL/GenBank/DDBJ whole genome shotgun (WGS) entry which is preliminary data.</text>
</comment>
<dbReference type="InterPro" id="IPR031352">
    <property type="entry name" value="SesA"/>
</dbReference>
<dbReference type="EMBL" id="JASNWA010000011">
    <property type="protein sequence ID" value="KAK3167656.1"/>
    <property type="molecule type" value="Genomic_DNA"/>
</dbReference>
<dbReference type="SUPFAM" id="SSF48403">
    <property type="entry name" value="Ankyrin repeat"/>
    <property type="match status" value="1"/>
</dbReference>
<feature type="domain" description="NACHT-NTPase and P-loop NTPases N-terminal" evidence="3">
    <location>
        <begin position="15"/>
        <end position="134"/>
    </location>
</feature>
<dbReference type="Proteomes" id="UP001276659">
    <property type="component" value="Unassembled WGS sequence"/>
</dbReference>
<proteinExistence type="predicted"/>
<feature type="chain" id="PRO_5042153258" description="NACHT-NTPase and P-loop NTPases N-terminal domain-containing protein" evidence="2">
    <location>
        <begin position="24"/>
        <end position="662"/>
    </location>
</feature>
<dbReference type="Gene3D" id="1.25.40.20">
    <property type="entry name" value="Ankyrin repeat-containing domain"/>
    <property type="match status" value="1"/>
</dbReference>
<dbReference type="InterPro" id="IPR036770">
    <property type="entry name" value="Ankyrin_rpt-contain_sf"/>
</dbReference>
<protein>
    <recommendedName>
        <fullName evidence="3">NACHT-NTPase and P-loop NTPases N-terminal domain-containing protein</fullName>
    </recommendedName>
</protein>
<keyword evidence="5" id="KW-1185">Reference proteome</keyword>
<dbReference type="AlphaFoldDB" id="A0AAD9YX99"/>
<keyword evidence="2" id="KW-0732">Signal</keyword>
<evidence type="ECO:0000256" key="2">
    <source>
        <dbReference type="SAM" id="SignalP"/>
    </source>
</evidence>
<gene>
    <name evidence="4" type="ORF">OEA41_010783</name>
</gene>
<feature type="coiled-coil region" evidence="1">
    <location>
        <begin position="79"/>
        <end position="106"/>
    </location>
</feature>
<evidence type="ECO:0000256" key="1">
    <source>
        <dbReference type="SAM" id="Coils"/>
    </source>
</evidence>
<evidence type="ECO:0000259" key="3">
    <source>
        <dbReference type="Pfam" id="PF17107"/>
    </source>
</evidence>
<evidence type="ECO:0000313" key="5">
    <source>
        <dbReference type="Proteomes" id="UP001276659"/>
    </source>
</evidence>
<reference evidence="4" key="1">
    <citation type="submission" date="2022-11" db="EMBL/GenBank/DDBJ databases">
        <title>Chromosomal genome sequence assembly and mating type (MAT) locus characterization of the leprose asexual lichenized fungus Lepraria neglecta (Nyl.) Erichsen.</title>
        <authorList>
            <person name="Allen J.L."/>
            <person name="Pfeffer B."/>
        </authorList>
    </citation>
    <scope>NUCLEOTIDE SEQUENCE</scope>
    <source>
        <strain evidence="4">Allen 5258</strain>
    </source>
</reference>
<dbReference type="Pfam" id="PF17107">
    <property type="entry name" value="SesA"/>
    <property type="match status" value="1"/>
</dbReference>
<organism evidence="4 5">
    <name type="scientific">Lepraria neglecta</name>
    <dbReference type="NCBI Taxonomy" id="209136"/>
    <lineage>
        <taxon>Eukaryota</taxon>
        <taxon>Fungi</taxon>
        <taxon>Dikarya</taxon>
        <taxon>Ascomycota</taxon>
        <taxon>Pezizomycotina</taxon>
        <taxon>Lecanoromycetes</taxon>
        <taxon>OSLEUM clade</taxon>
        <taxon>Lecanoromycetidae</taxon>
        <taxon>Lecanorales</taxon>
        <taxon>Lecanorineae</taxon>
        <taxon>Stereocaulaceae</taxon>
        <taxon>Lepraria</taxon>
    </lineage>
</organism>
<name>A0AAD9YX99_9LECA</name>
<feature type="signal peptide" evidence="2">
    <location>
        <begin position="1"/>
        <end position="23"/>
    </location>
</feature>
<sequence length="662" mass="74064">MDGVSAVFAVVSLGVQLAGTVQATSEFLRSVRNAPDELLRLVDLLDQLQGTLGHVSDLIEQQSSVLTSSGSLRSIAAALQNCGKSLKKLESLVDQLKRSLDRQHRIQRAWASLRTVLKKEELLELRKQIQESLITLQLLHQMQVTAAGSSLPIASIAIQPRLSSPEETDGGSSSEEITSHIPIARPDAQFVSKTTFAVLYSGVFGDINVQKSTKFTSRSRNSSILRRKAITETKAIMVTPAFFKTALELRVTSSLGRVSRTINLYPMLDRSDPIFKTCRTGDLQGLQVALSSGSVSPFVVDEFGQTLLHQYAATGFQTELCALLLQIGVDPDRTATFGQKALQRVGLLGNHDPREEFPQESIESFVNTLRVLAQSQDDFSASDISKFFELYSGPPEGAELMLSQEMVQLELLHTDSDQTPFPPLATTLRMYGAGMPQWEPLIRRLIRNGADLHAVVPRHNLKLCRWHTKRQGYPCAISEDGTPLDELFLFTESLFEAESAGKGWLQMLANEGIDVTAYLEEEMSLHKTPHQFTYPSTSYATYDNPRQLVIDLGLNLSVCWDWWINPGSSTYMLRKELRNMNLFVADWSLKSDEWEDHWPFHYPPWADGYEPWPATNAAYPGWKRIRSLADERAHKRTKKKAVRLARVQGLKWSSTMPGAWVA</sequence>
<keyword evidence="1" id="KW-0175">Coiled coil</keyword>
<evidence type="ECO:0000313" key="4">
    <source>
        <dbReference type="EMBL" id="KAK3167656.1"/>
    </source>
</evidence>